<comment type="similarity">
    <text evidence="1">Belongs to the nuclear hormone receptor family.</text>
</comment>
<accession>A0AAD5M2C3</accession>
<evidence type="ECO:0000313" key="12">
    <source>
        <dbReference type="EMBL" id="KAJ1350895.1"/>
    </source>
</evidence>
<feature type="region of interest" description="Disordered" evidence="10">
    <location>
        <begin position="129"/>
        <end position="151"/>
    </location>
</feature>
<dbReference type="PRINTS" id="PR00047">
    <property type="entry name" value="STROIDFINGER"/>
</dbReference>
<dbReference type="SUPFAM" id="SSF48508">
    <property type="entry name" value="Nuclear receptor ligand-binding domain"/>
    <property type="match status" value="1"/>
</dbReference>
<evidence type="ECO:0000256" key="9">
    <source>
        <dbReference type="ARBA" id="ARBA00023242"/>
    </source>
</evidence>
<dbReference type="GO" id="GO:0008270">
    <property type="term" value="F:zinc ion binding"/>
    <property type="evidence" value="ECO:0007669"/>
    <property type="project" value="UniProtKB-KW"/>
</dbReference>
<evidence type="ECO:0000259" key="11">
    <source>
        <dbReference type="PROSITE" id="PS51843"/>
    </source>
</evidence>
<keyword evidence="8 12" id="KW-0675">Receptor</keyword>
<keyword evidence="2" id="KW-0479">Metal-binding</keyword>
<dbReference type="AlphaFoldDB" id="A0AAD5M2C3"/>
<keyword evidence="13" id="KW-1185">Reference proteome</keyword>
<keyword evidence="5" id="KW-0805">Transcription regulation</keyword>
<dbReference type="PANTHER" id="PTHR24082">
    <property type="entry name" value="NUCLEAR HORMONE RECEPTOR"/>
    <property type="match status" value="1"/>
</dbReference>
<dbReference type="Pfam" id="PF00105">
    <property type="entry name" value="zf-C4"/>
    <property type="match status" value="1"/>
</dbReference>
<evidence type="ECO:0000256" key="8">
    <source>
        <dbReference type="ARBA" id="ARBA00023170"/>
    </source>
</evidence>
<evidence type="ECO:0000313" key="13">
    <source>
        <dbReference type="Proteomes" id="UP001196413"/>
    </source>
</evidence>
<dbReference type="InterPro" id="IPR013088">
    <property type="entry name" value="Znf_NHR/GATA"/>
</dbReference>
<dbReference type="PROSITE" id="PS51843">
    <property type="entry name" value="NR_LBD"/>
    <property type="match status" value="1"/>
</dbReference>
<dbReference type="GO" id="GO:0045944">
    <property type="term" value="P:positive regulation of transcription by RNA polymerase II"/>
    <property type="evidence" value="ECO:0007669"/>
    <property type="project" value="TreeGrafter"/>
</dbReference>
<evidence type="ECO:0000256" key="5">
    <source>
        <dbReference type="ARBA" id="ARBA00023015"/>
    </source>
</evidence>
<dbReference type="InterPro" id="IPR000536">
    <property type="entry name" value="Nucl_hrmn_rcpt_lig-bd"/>
</dbReference>
<evidence type="ECO:0000256" key="1">
    <source>
        <dbReference type="ARBA" id="ARBA00005993"/>
    </source>
</evidence>
<dbReference type="GO" id="GO:0004879">
    <property type="term" value="F:nuclear receptor activity"/>
    <property type="evidence" value="ECO:0007669"/>
    <property type="project" value="TreeGrafter"/>
</dbReference>
<keyword evidence="7" id="KW-0804">Transcription</keyword>
<dbReference type="Pfam" id="PF00104">
    <property type="entry name" value="Hormone_recep"/>
    <property type="match status" value="1"/>
</dbReference>
<dbReference type="GO" id="GO:0000978">
    <property type="term" value="F:RNA polymerase II cis-regulatory region sequence-specific DNA binding"/>
    <property type="evidence" value="ECO:0007669"/>
    <property type="project" value="TreeGrafter"/>
</dbReference>
<reference evidence="12" key="1">
    <citation type="submission" date="2021-06" db="EMBL/GenBank/DDBJ databases">
        <title>Parelaphostrongylus tenuis whole genome reference sequence.</title>
        <authorList>
            <person name="Garwood T.J."/>
            <person name="Larsen P.A."/>
            <person name="Fountain-Jones N.M."/>
            <person name="Garbe J.R."/>
            <person name="Macchietto M.G."/>
            <person name="Kania S.A."/>
            <person name="Gerhold R.W."/>
            <person name="Richards J.E."/>
            <person name="Wolf T.M."/>
        </authorList>
    </citation>
    <scope>NUCLEOTIDE SEQUENCE</scope>
    <source>
        <strain evidence="12">MNPRO001-30</strain>
        <tissue evidence="12">Meninges</tissue>
    </source>
</reference>
<gene>
    <name evidence="12" type="primary">NR1H3</name>
    <name evidence="12" type="ORF">KIN20_006809</name>
</gene>
<dbReference type="Gene3D" id="1.10.565.10">
    <property type="entry name" value="Retinoid X Receptor"/>
    <property type="match status" value="1"/>
</dbReference>
<dbReference type="PANTHER" id="PTHR24082:SF507">
    <property type="entry name" value="BILE ACID RECEPTOR-RELATED"/>
    <property type="match status" value="1"/>
</dbReference>
<evidence type="ECO:0000256" key="6">
    <source>
        <dbReference type="ARBA" id="ARBA00023125"/>
    </source>
</evidence>
<protein>
    <submittedName>
        <fullName evidence="12">Oxysterols receptor LXR-alpha</fullName>
    </submittedName>
</protein>
<dbReference type="SMART" id="SM00399">
    <property type="entry name" value="ZnF_C4"/>
    <property type="match status" value="1"/>
</dbReference>
<dbReference type="InterPro" id="IPR050234">
    <property type="entry name" value="Nuclear_hormone_rcpt_NR1"/>
</dbReference>
<keyword evidence="4" id="KW-0862">Zinc</keyword>
<evidence type="ECO:0000256" key="3">
    <source>
        <dbReference type="ARBA" id="ARBA00022771"/>
    </source>
</evidence>
<keyword evidence="9" id="KW-0539">Nucleus</keyword>
<evidence type="ECO:0000256" key="10">
    <source>
        <dbReference type="SAM" id="MobiDB-lite"/>
    </source>
</evidence>
<dbReference type="GO" id="GO:0000122">
    <property type="term" value="P:negative regulation of transcription by RNA polymerase II"/>
    <property type="evidence" value="ECO:0007669"/>
    <property type="project" value="TreeGrafter"/>
</dbReference>
<dbReference type="InterPro" id="IPR001628">
    <property type="entry name" value="Znf_hrmn_rcpt"/>
</dbReference>
<evidence type="ECO:0000256" key="7">
    <source>
        <dbReference type="ARBA" id="ARBA00023163"/>
    </source>
</evidence>
<feature type="domain" description="NR LBD" evidence="11">
    <location>
        <begin position="170"/>
        <end position="342"/>
    </location>
</feature>
<organism evidence="12 13">
    <name type="scientific">Parelaphostrongylus tenuis</name>
    <name type="common">Meningeal worm</name>
    <dbReference type="NCBI Taxonomy" id="148309"/>
    <lineage>
        <taxon>Eukaryota</taxon>
        <taxon>Metazoa</taxon>
        <taxon>Ecdysozoa</taxon>
        <taxon>Nematoda</taxon>
        <taxon>Chromadorea</taxon>
        <taxon>Rhabditida</taxon>
        <taxon>Rhabditina</taxon>
        <taxon>Rhabditomorpha</taxon>
        <taxon>Strongyloidea</taxon>
        <taxon>Metastrongylidae</taxon>
        <taxon>Parelaphostrongylus</taxon>
    </lineage>
</organism>
<keyword evidence="6" id="KW-0238">DNA-binding</keyword>
<feature type="compositionally biased region" description="Basic and acidic residues" evidence="10">
    <location>
        <begin position="129"/>
        <end position="141"/>
    </location>
</feature>
<dbReference type="GO" id="GO:0030154">
    <property type="term" value="P:cell differentiation"/>
    <property type="evidence" value="ECO:0007669"/>
    <property type="project" value="TreeGrafter"/>
</dbReference>
<evidence type="ECO:0000256" key="2">
    <source>
        <dbReference type="ARBA" id="ARBA00022723"/>
    </source>
</evidence>
<proteinExistence type="inferred from homology"/>
<keyword evidence="3" id="KW-0863">Zinc-finger</keyword>
<dbReference type="GO" id="GO:0090575">
    <property type="term" value="C:RNA polymerase II transcription regulator complex"/>
    <property type="evidence" value="ECO:0007669"/>
    <property type="project" value="TreeGrafter"/>
</dbReference>
<dbReference type="InterPro" id="IPR035500">
    <property type="entry name" value="NHR-like_dom_sf"/>
</dbReference>
<dbReference type="Proteomes" id="UP001196413">
    <property type="component" value="Unassembled WGS sequence"/>
</dbReference>
<dbReference type="EMBL" id="JAHQIW010000962">
    <property type="protein sequence ID" value="KAJ1350895.1"/>
    <property type="molecule type" value="Genomic_DNA"/>
</dbReference>
<evidence type="ECO:0000256" key="4">
    <source>
        <dbReference type="ARBA" id="ARBA00022833"/>
    </source>
</evidence>
<name>A0AAD5M2C3_PARTN</name>
<sequence length="342" mass="38941">MTTATVTYHKLPQLSGWTPNDPVRINHKHPTASAGASHSFTAKEYAEQEIRWADYLPQERSYEQLIGKSLQNKRKTRSSKRRVTTSTVLGEELCLVCGDKASGYHYSALTCEGCKVVIPEEQCRIKREAKMRQRSNAHESAELPSPPLIDPSSQILYDFSTESEQEMSEESKELVSRVRAASDLISIDRDDALAALTIHPTSCTTTFQQLAELTILEAQYVHKFVCQLPGFSRLQIVDRKTIQKVSKTEIVMLRTASKYDATSDCLVLGSDRHSFRYDRKIYSEVGMTPYAEYMFELGQRIVDLSPNATEMLLLEAIIAFSERPEFLDAQQLKRQKRFIWTL</sequence>
<comment type="caution">
    <text evidence="12">The sequence shown here is derived from an EMBL/GenBank/DDBJ whole genome shotgun (WGS) entry which is preliminary data.</text>
</comment>
<dbReference type="Gene3D" id="3.30.50.10">
    <property type="entry name" value="Erythroid Transcription Factor GATA-1, subunit A"/>
    <property type="match status" value="1"/>
</dbReference>
<dbReference type="SUPFAM" id="SSF57716">
    <property type="entry name" value="Glucocorticoid receptor-like (DNA-binding domain)"/>
    <property type="match status" value="1"/>
</dbReference>